<dbReference type="InterPro" id="IPR050406">
    <property type="entry name" value="FGGY_Carb_Kinase"/>
</dbReference>
<sequence length="498" mass="54323">MLLLGIDIGTSSVKVCVVDADSQKMIVSAQYPEEESPIISLQPGWAEQDPEMWWEQAQQALSICQASGKYNPFDIAAIGIAYQMHGLVMVDKNQELLRNSIIWCDSRAVEIGNKAFDAIGHEKSLLHLLNSPGNFTAAKLAWVKENEPEIYAQVDKIMLPGDYIAMKLTGEITTSESALSEGIFFDFKTNGISEDVLNYFGFDSNIIPPVKPVFSAHGYLLASLAEKLGLKQGIPVAYKAGDQPNNALSLNVLNPGEVAATAGTSGVIYGVSDQLAYDPESRVNTFAHVNYAHDLQRLGVLLCINGTGSLYRWVKTLFGSSVSYLQMNTEASQAPLGSDGLRILPFGNGAERMLNNKLIGTHLHHIDLNLHTRGHIFRAVQEGIACAFRYGLDIMRENGMNPTVIRAGKSNLFLSNLFAESFVNVTGVPVELYKNDGSVGAALGAGIGAGIFTSPAEAFSNMHPIEVIEPNTKQLEPVYHEWKALLNRQLQVEQQILI</sequence>
<dbReference type="CDD" id="cd07809">
    <property type="entry name" value="ASKHA_NBD_FGGY_BaXK-like"/>
    <property type="match status" value="1"/>
</dbReference>
<feature type="domain" description="Carbohydrate kinase FGGY N-terminal" evidence="4">
    <location>
        <begin position="3"/>
        <end position="245"/>
    </location>
</feature>
<proteinExistence type="inferred from homology"/>
<dbReference type="RefSeq" id="WP_345209257.1">
    <property type="nucleotide sequence ID" value="NZ_BAABFT010000001.1"/>
</dbReference>
<reference evidence="7" key="1">
    <citation type="journal article" date="2019" name="Int. J. Syst. Evol. Microbiol.">
        <title>The Global Catalogue of Microorganisms (GCM) 10K type strain sequencing project: providing services to taxonomists for standard genome sequencing and annotation.</title>
        <authorList>
            <consortium name="The Broad Institute Genomics Platform"/>
            <consortium name="The Broad Institute Genome Sequencing Center for Infectious Disease"/>
            <person name="Wu L."/>
            <person name="Ma J."/>
        </authorList>
    </citation>
    <scope>NUCLEOTIDE SEQUENCE [LARGE SCALE GENOMIC DNA]</scope>
    <source>
        <strain evidence="7">JCM 17705</strain>
    </source>
</reference>
<feature type="domain" description="Carbohydrate kinase FGGY C-terminal" evidence="5">
    <location>
        <begin position="259"/>
        <end position="447"/>
    </location>
</feature>
<evidence type="ECO:0000313" key="6">
    <source>
        <dbReference type="EMBL" id="GAA4309289.1"/>
    </source>
</evidence>
<evidence type="ECO:0000313" key="7">
    <source>
        <dbReference type="Proteomes" id="UP001500582"/>
    </source>
</evidence>
<dbReference type="Pfam" id="PF02782">
    <property type="entry name" value="FGGY_C"/>
    <property type="match status" value="1"/>
</dbReference>
<dbReference type="PANTHER" id="PTHR43095:SF5">
    <property type="entry name" value="XYLULOSE KINASE"/>
    <property type="match status" value="1"/>
</dbReference>
<dbReference type="InterPro" id="IPR018485">
    <property type="entry name" value="FGGY_C"/>
</dbReference>
<dbReference type="GO" id="GO:0016301">
    <property type="term" value="F:kinase activity"/>
    <property type="evidence" value="ECO:0007669"/>
    <property type="project" value="UniProtKB-KW"/>
</dbReference>
<evidence type="ECO:0000256" key="3">
    <source>
        <dbReference type="ARBA" id="ARBA00022777"/>
    </source>
</evidence>
<dbReference type="InterPro" id="IPR018484">
    <property type="entry name" value="FGGY_N"/>
</dbReference>
<comment type="caution">
    <text evidence="6">The sequence shown here is derived from an EMBL/GenBank/DDBJ whole genome shotgun (WGS) entry which is preliminary data.</text>
</comment>
<keyword evidence="7" id="KW-1185">Reference proteome</keyword>
<dbReference type="Pfam" id="PF00370">
    <property type="entry name" value="FGGY_N"/>
    <property type="match status" value="1"/>
</dbReference>
<dbReference type="PIRSF" id="PIRSF000538">
    <property type="entry name" value="GlpK"/>
    <property type="match status" value="1"/>
</dbReference>
<name>A0ABP8FR36_9SPHI</name>
<dbReference type="Gene3D" id="3.30.420.40">
    <property type="match status" value="2"/>
</dbReference>
<protein>
    <submittedName>
        <fullName evidence="6">FGGY-family carbohydrate kinase</fullName>
    </submittedName>
</protein>
<dbReference type="InterPro" id="IPR000577">
    <property type="entry name" value="Carb_kinase_FGGY"/>
</dbReference>
<dbReference type="EMBL" id="BAABFT010000001">
    <property type="protein sequence ID" value="GAA4309289.1"/>
    <property type="molecule type" value="Genomic_DNA"/>
</dbReference>
<dbReference type="PANTHER" id="PTHR43095">
    <property type="entry name" value="SUGAR KINASE"/>
    <property type="match status" value="1"/>
</dbReference>
<evidence type="ECO:0000259" key="5">
    <source>
        <dbReference type="Pfam" id="PF02782"/>
    </source>
</evidence>
<gene>
    <name evidence="6" type="ORF">GCM10023149_03510</name>
</gene>
<dbReference type="SUPFAM" id="SSF53067">
    <property type="entry name" value="Actin-like ATPase domain"/>
    <property type="match status" value="2"/>
</dbReference>
<dbReference type="Proteomes" id="UP001500582">
    <property type="component" value="Unassembled WGS sequence"/>
</dbReference>
<keyword evidence="2" id="KW-0808">Transferase</keyword>
<evidence type="ECO:0000256" key="2">
    <source>
        <dbReference type="ARBA" id="ARBA00022679"/>
    </source>
</evidence>
<comment type="similarity">
    <text evidence="1">Belongs to the FGGY kinase family.</text>
</comment>
<dbReference type="InterPro" id="IPR043129">
    <property type="entry name" value="ATPase_NBD"/>
</dbReference>
<evidence type="ECO:0000256" key="1">
    <source>
        <dbReference type="ARBA" id="ARBA00009156"/>
    </source>
</evidence>
<keyword evidence="3 6" id="KW-0418">Kinase</keyword>
<organism evidence="6 7">
    <name type="scientific">Mucilaginibacter gynuensis</name>
    <dbReference type="NCBI Taxonomy" id="1302236"/>
    <lineage>
        <taxon>Bacteria</taxon>
        <taxon>Pseudomonadati</taxon>
        <taxon>Bacteroidota</taxon>
        <taxon>Sphingobacteriia</taxon>
        <taxon>Sphingobacteriales</taxon>
        <taxon>Sphingobacteriaceae</taxon>
        <taxon>Mucilaginibacter</taxon>
    </lineage>
</organism>
<accession>A0ABP8FR36</accession>
<evidence type="ECO:0000259" key="4">
    <source>
        <dbReference type="Pfam" id="PF00370"/>
    </source>
</evidence>